<dbReference type="InterPro" id="IPR041440">
    <property type="entry name" value="HypF_C"/>
</dbReference>
<dbReference type="PANTHER" id="PTHR42959:SF1">
    <property type="entry name" value="CARBAMOYLTRANSFERASE HYPF"/>
    <property type="match status" value="1"/>
</dbReference>
<comment type="catalytic activity">
    <reaction evidence="9">
        <text>an acyl phosphate + H2O = a carboxylate + phosphate + H(+)</text>
        <dbReference type="Rhea" id="RHEA:14965"/>
        <dbReference type="ChEBI" id="CHEBI:15377"/>
        <dbReference type="ChEBI" id="CHEBI:15378"/>
        <dbReference type="ChEBI" id="CHEBI:29067"/>
        <dbReference type="ChEBI" id="CHEBI:43474"/>
        <dbReference type="ChEBI" id="CHEBI:59918"/>
        <dbReference type="EC" id="3.6.1.7"/>
    </reaction>
</comment>
<evidence type="ECO:0000313" key="12">
    <source>
        <dbReference type="EMBL" id="MEX1666021.1"/>
    </source>
</evidence>
<dbReference type="Pfam" id="PF01300">
    <property type="entry name" value="Sua5_yciO_yrdC"/>
    <property type="match status" value="1"/>
</dbReference>
<accession>A0ABV3TWL4</accession>
<feature type="domain" description="Acylphosphatase-like" evidence="10">
    <location>
        <begin position="15"/>
        <end position="101"/>
    </location>
</feature>
<evidence type="ECO:0000256" key="5">
    <source>
        <dbReference type="ARBA" id="ARBA00022771"/>
    </source>
</evidence>
<evidence type="ECO:0000256" key="7">
    <source>
        <dbReference type="ARBA" id="ARBA00048220"/>
    </source>
</evidence>
<dbReference type="Gene3D" id="3.30.110.120">
    <property type="match status" value="1"/>
</dbReference>
<dbReference type="InterPro" id="IPR011125">
    <property type="entry name" value="Znf_HypF"/>
</dbReference>
<keyword evidence="5" id="KW-0863">Zinc-finger</keyword>
<dbReference type="Pfam" id="PF22521">
    <property type="entry name" value="HypF_C_2"/>
    <property type="match status" value="1"/>
</dbReference>
<organism evidence="12 13">
    <name type="scientific">Zhongshania arctica</name>
    <dbReference type="NCBI Taxonomy" id="3238302"/>
    <lineage>
        <taxon>Bacteria</taxon>
        <taxon>Pseudomonadati</taxon>
        <taxon>Pseudomonadota</taxon>
        <taxon>Gammaproteobacteria</taxon>
        <taxon>Cellvibrionales</taxon>
        <taxon>Spongiibacteraceae</taxon>
        <taxon>Zhongshania</taxon>
    </lineage>
</organism>
<dbReference type="Proteomes" id="UP001557484">
    <property type="component" value="Unassembled WGS sequence"/>
</dbReference>
<dbReference type="InterPro" id="IPR017945">
    <property type="entry name" value="DHBP_synth_RibB-like_a/b_dom"/>
</dbReference>
<keyword evidence="9" id="KW-0378">Hydrolase</keyword>
<dbReference type="SUPFAM" id="SSF55821">
    <property type="entry name" value="YrdC/RibB"/>
    <property type="match status" value="1"/>
</dbReference>
<dbReference type="PROSITE" id="PS51160">
    <property type="entry name" value="ACYLPHOSPHATASE_3"/>
    <property type="match status" value="1"/>
</dbReference>
<evidence type="ECO:0000256" key="3">
    <source>
        <dbReference type="ARBA" id="ARBA00022598"/>
    </source>
</evidence>
<dbReference type="PIRSF" id="PIRSF006256">
    <property type="entry name" value="CMPcnvr_hdrg_mat"/>
    <property type="match status" value="1"/>
</dbReference>
<dbReference type="Pfam" id="PF07503">
    <property type="entry name" value="zf-HYPF"/>
    <property type="match status" value="2"/>
</dbReference>
<evidence type="ECO:0000256" key="6">
    <source>
        <dbReference type="ARBA" id="ARBA00022833"/>
    </source>
</evidence>
<dbReference type="EMBL" id="JBFRYB010000001">
    <property type="protein sequence ID" value="MEX1666021.1"/>
    <property type="molecule type" value="Genomic_DNA"/>
</dbReference>
<protein>
    <recommendedName>
        <fullName evidence="8">Carbamoyltransferase HypF</fullName>
        <ecNumber evidence="8">6.2.-.-</ecNumber>
    </recommendedName>
</protein>
<proteinExistence type="inferred from homology"/>
<feature type="active site" evidence="9">
    <location>
        <position position="30"/>
    </location>
</feature>
<dbReference type="InterPro" id="IPR036046">
    <property type="entry name" value="Acylphosphatase-like_dom_sf"/>
</dbReference>
<keyword evidence="3 12" id="KW-0436">Ligase</keyword>
<evidence type="ECO:0000313" key="13">
    <source>
        <dbReference type="Proteomes" id="UP001557484"/>
    </source>
</evidence>
<evidence type="ECO:0000256" key="9">
    <source>
        <dbReference type="PROSITE-ProRule" id="PRU00520"/>
    </source>
</evidence>
<dbReference type="GO" id="GO:0016874">
    <property type="term" value="F:ligase activity"/>
    <property type="evidence" value="ECO:0007669"/>
    <property type="project" value="UniProtKB-KW"/>
</dbReference>
<dbReference type="Gene3D" id="3.90.870.50">
    <property type="match status" value="1"/>
</dbReference>
<evidence type="ECO:0000256" key="1">
    <source>
        <dbReference type="ARBA" id="ARBA00004711"/>
    </source>
</evidence>
<dbReference type="Pfam" id="PF00708">
    <property type="entry name" value="Acylphosphatase"/>
    <property type="match status" value="1"/>
</dbReference>
<evidence type="ECO:0000256" key="4">
    <source>
        <dbReference type="ARBA" id="ARBA00022723"/>
    </source>
</evidence>
<evidence type="ECO:0000256" key="2">
    <source>
        <dbReference type="ARBA" id="ARBA00008097"/>
    </source>
</evidence>
<evidence type="ECO:0000256" key="8">
    <source>
        <dbReference type="PIRNR" id="PIRNR006256"/>
    </source>
</evidence>
<comment type="function">
    <text evidence="8">Involved in the maturation of [NiFe] hydrogenases. Along with HypE, it catalyzes the synthesis of the CN ligands of the active site iron of [NiFe]-hydrogenases. HypF functions as a carbamoyl transferase using carbamoylphosphate as a substrate and transferring the carboxamido moiety in an ATP-dependent reaction to the thiolate of the C-terminal cysteine of HypE yielding a protein-S-carboxamide.</text>
</comment>
<dbReference type="InterPro" id="IPR051060">
    <property type="entry name" value="Carbamoyltrans_HypF-like"/>
</dbReference>
<reference evidence="12 13" key="1">
    <citation type="journal article" date="2011" name="Int. J. Syst. Evol. Microbiol.">
        <title>Zhongshania antarctica gen. nov., sp. nov. and Zhongshania guokunii sp. nov., gammaproteobacteria respectively isolated from coastal attached (fast) ice and surface seawater of the Antarctic.</title>
        <authorList>
            <person name="Li H.J."/>
            <person name="Zhang X.Y."/>
            <person name="Chen C.X."/>
            <person name="Zhang Y.J."/>
            <person name="Gao Z.M."/>
            <person name="Yu Y."/>
            <person name="Chen X.L."/>
            <person name="Chen B."/>
            <person name="Zhang Y.Z."/>
        </authorList>
    </citation>
    <scope>NUCLEOTIDE SEQUENCE [LARGE SCALE GENOMIC DNA]</scope>
    <source>
        <strain evidence="12 13">R06B22</strain>
    </source>
</reference>
<dbReference type="InterPro" id="IPR001792">
    <property type="entry name" value="Acylphosphatase-like_dom"/>
</dbReference>
<dbReference type="PANTHER" id="PTHR42959">
    <property type="entry name" value="CARBAMOYLTRANSFERASE"/>
    <property type="match status" value="1"/>
</dbReference>
<feature type="domain" description="YrdC-like" evidence="11">
    <location>
        <begin position="213"/>
        <end position="397"/>
    </location>
</feature>
<dbReference type="RefSeq" id="WP_368376108.1">
    <property type="nucleotide sequence ID" value="NZ_JBFRYB010000001.1"/>
</dbReference>
<dbReference type="SUPFAM" id="SSF54975">
    <property type="entry name" value="Acylphosphatase/BLUF domain-like"/>
    <property type="match status" value="1"/>
</dbReference>
<dbReference type="Gene3D" id="3.30.420.360">
    <property type="match status" value="1"/>
</dbReference>
<dbReference type="PROSITE" id="PS51163">
    <property type="entry name" value="YRDC"/>
    <property type="match status" value="1"/>
</dbReference>
<dbReference type="NCBIfam" id="TIGR00143">
    <property type="entry name" value="hypF"/>
    <property type="match status" value="1"/>
</dbReference>
<comment type="pathway">
    <text evidence="1 8">Protein modification; [NiFe] hydrogenase maturation.</text>
</comment>
<comment type="similarity">
    <text evidence="2 8">Belongs to the carbamoyltransferase HypF family.</text>
</comment>
<dbReference type="InterPro" id="IPR055128">
    <property type="entry name" value="HypF_C_2"/>
</dbReference>
<comment type="caution">
    <text evidence="12">The sequence shown here is derived from an EMBL/GenBank/DDBJ whole genome shotgun (WGS) entry which is preliminary data.</text>
</comment>
<keyword evidence="13" id="KW-1185">Reference proteome</keyword>
<dbReference type="EC" id="6.2.-.-" evidence="8"/>
<dbReference type="InterPro" id="IPR004421">
    <property type="entry name" value="Carbamoyltransferase_HypF"/>
</dbReference>
<sequence>MNSPAALSKTQALAGECIRLSGLVQGVGMRPSIYRLATELQLRGDVANCGADVLIQIWAPAPVLELFLETLFSHLPPGSRIDQCERQALVGHPPNKFLIQDSRPRSNSGEVHRSGIIPDRAICEQCIAELFQSDNRRYHHPFSNCTSCGPRFSILKAQTWERSNTSMQSFPLCSDCQLEFNSPLDRRFQAHATACPKCGPTLRYRQNTVDHQSDVIALAAADILAGKIVAIQGQGCFQLACHARNEAAIARLRKLKQRAQKPFALMVESPTDIDPYAYYSAAEQQLLESPAAPIVLLKTKMDLLASEIAPGLQDLGFMLANTALHHLILTVIKGPIVLTSANTSAQPPLYKLDQALQVLDSLCDGIVFHDRAITHRLDDSVAQLVNDVPRLLRRARGYVPAATALPPGFEQCPPTLAFGGHYKSSLCLLSDRHAVLSAWIGDLNSPAQCEDYQQQLIDFSAMNHFKPELLTCDQHPDYFSSTQAAELASETGMKLEPVWHHHAHAAACLAENGRALQSQPVLAVVFDGNGLGPDGTIWGGEFLLVDYQRFQRLGHITQFPLLGGESAAQQPWRSLLAQLHTSLSWSSLVDEFSDLAIIKLLAAKPIRTLEGMMTSHTNSPLCSSVGRLFDAVAAALEICFEKLSYEGEAAMKLQALAQQSIDQGSYPIAVVDSIDGSQLAFSTMWQALLNDLLKGAAHTDIARRFHNGLANAISAMAAQLFQQTTDWQEPTVALSGGVFQNALLLKLTIKSLEARGFTVLSHSLIPANDSGLAFGQAVVTAARSLTANTGMNDLCA</sequence>
<gene>
    <name evidence="12" type="primary">hypF</name>
    <name evidence="12" type="ORF">AB4875_11030</name>
</gene>
<dbReference type="InterPro" id="IPR017968">
    <property type="entry name" value="Acylphosphatase_CS"/>
</dbReference>
<keyword evidence="4" id="KW-0479">Metal-binding</keyword>
<comment type="catalytic activity">
    <reaction evidence="7 8">
        <text>C-terminal L-cysteinyl-[HypE protein] + carbamoyl phosphate + ATP + H2O = C-terminal S-carboxamide-L-cysteinyl-[HypE protein] + AMP + phosphate + diphosphate + H(+)</text>
        <dbReference type="Rhea" id="RHEA:55636"/>
        <dbReference type="Rhea" id="RHEA-COMP:14247"/>
        <dbReference type="Rhea" id="RHEA-COMP:14392"/>
        <dbReference type="ChEBI" id="CHEBI:15377"/>
        <dbReference type="ChEBI" id="CHEBI:15378"/>
        <dbReference type="ChEBI" id="CHEBI:30616"/>
        <dbReference type="ChEBI" id="CHEBI:33019"/>
        <dbReference type="ChEBI" id="CHEBI:43474"/>
        <dbReference type="ChEBI" id="CHEBI:58228"/>
        <dbReference type="ChEBI" id="CHEBI:76913"/>
        <dbReference type="ChEBI" id="CHEBI:139126"/>
        <dbReference type="ChEBI" id="CHEBI:456215"/>
    </reaction>
</comment>
<keyword evidence="6" id="KW-0862">Zinc</keyword>
<name>A0ABV3TWL4_9GAMM</name>
<evidence type="ECO:0000259" key="10">
    <source>
        <dbReference type="PROSITE" id="PS51160"/>
    </source>
</evidence>
<feature type="active site" evidence="9">
    <location>
        <position position="48"/>
    </location>
</feature>
<dbReference type="Gene3D" id="3.30.420.40">
    <property type="match status" value="1"/>
</dbReference>
<dbReference type="InterPro" id="IPR006070">
    <property type="entry name" value="Sua5-like_dom"/>
</dbReference>
<dbReference type="Pfam" id="PF17788">
    <property type="entry name" value="HypF_C"/>
    <property type="match status" value="1"/>
</dbReference>
<evidence type="ECO:0000259" key="11">
    <source>
        <dbReference type="PROSITE" id="PS51163"/>
    </source>
</evidence>
<dbReference type="PROSITE" id="PS00150">
    <property type="entry name" value="ACYLPHOSPHATASE_1"/>
    <property type="match status" value="1"/>
</dbReference>